<dbReference type="InterPro" id="IPR018168">
    <property type="entry name" value="Ubi_Hdrlase_CS"/>
</dbReference>
<comment type="subunit">
    <text evidence="8">Component of the Ubi complex metabolon, which regroups five ubiquinone biosynthesis proteins (UbiE, UbiF, UbiG, UbiH and UbiI) and two accessory factors (UbiK and the lipid-binding protein UbiJ).</text>
</comment>
<dbReference type="AlphaFoldDB" id="A0A8J2Z2H6"/>
<dbReference type="UniPathway" id="UPA00232"/>
<evidence type="ECO:0000313" key="11">
    <source>
        <dbReference type="Proteomes" id="UP000636949"/>
    </source>
</evidence>
<dbReference type="GO" id="GO:0019168">
    <property type="term" value="F:2-polyprenylphenol 6-hydroxylase activity"/>
    <property type="evidence" value="ECO:0007669"/>
    <property type="project" value="TreeGrafter"/>
</dbReference>
<dbReference type="PRINTS" id="PR00420">
    <property type="entry name" value="RNGMNOXGNASE"/>
</dbReference>
<dbReference type="RefSeq" id="WP_117001605.1">
    <property type="nucleotide sequence ID" value="NZ_BMJS01000003.1"/>
</dbReference>
<dbReference type="GO" id="GO:0110142">
    <property type="term" value="C:ubiquinone biosynthesis complex"/>
    <property type="evidence" value="ECO:0007669"/>
    <property type="project" value="UniProtKB-ARBA"/>
</dbReference>
<comment type="similarity">
    <text evidence="3">Belongs to the UbiH/COQ6 family.</text>
</comment>
<organism evidence="10 11">
    <name type="scientific">Cysteiniphilum litorale</name>
    <dbReference type="NCBI Taxonomy" id="2056700"/>
    <lineage>
        <taxon>Bacteria</taxon>
        <taxon>Pseudomonadati</taxon>
        <taxon>Pseudomonadota</taxon>
        <taxon>Gammaproteobacteria</taxon>
        <taxon>Thiotrichales</taxon>
        <taxon>Fastidiosibacteraceae</taxon>
        <taxon>Cysteiniphilum</taxon>
    </lineage>
</organism>
<dbReference type="PROSITE" id="PS01304">
    <property type="entry name" value="UBIH"/>
    <property type="match status" value="1"/>
</dbReference>
<keyword evidence="5" id="KW-0274">FAD</keyword>
<accession>A0A8J2Z2H6</accession>
<comment type="cofactor">
    <cofactor evidence="1">
        <name>FAD</name>
        <dbReference type="ChEBI" id="CHEBI:57692"/>
    </cofactor>
</comment>
<evidence type="ECO:0000259" key="9">
    <source>
        <dbReference type="Pfam" id="PF01494"/>
    </source>
</evidence>
<dbReference type="InterPro" id="IPR036188">
    <property type="entry name" value="FAD/NAD-bd_sf"/>
</dbReference>
<comment type="caution">
    <text evidence="10">The sequence shown here is derived from an EMBL/GenBank/DDBJ whole genome shotgun (WGS) entry which is preliminary data.</text>
</comment>
<protein>
    <submittedName>
        <fullName evidence="10">2-octaprenyl-3-methyl-6-methoxy-1,4-benzoquinol hydroxylase</fullName>
    </submittedName>
</protein>
<comment type="pathway">
    <text evidence="2">Cofactor biosynthesis; ubiquinone biosynthesis.</text>
</comment>
<name>A0A8J2Z2H6_9GAMM</name>
<dbReference type="FunFam" id="3.50.50.60:FF:000021">
    <property type="entry name" value="Ubiquinone biosynthesis monooxygenase COQ6"/>
    <property type="match status" value="1"/>
</dbReference>
<dbReference type="PANTHER" id="PTHR43876:SF7">
    <property type="entry name" value="UBIQUINONE BIOSYNTHESIS MONOOXYGENASE COQ6, MITOCHONDRIAL"/>
    <property type="match status" value="1"/>
</dbReference>
<proteinExistence type="inferred from homology"/>
<keyword evidence="4" id="KW-0285">Flavoprotein</keyword>
<dbReference type="InterPro" id="IPR010971">
    <property type="entry name" value="UbiH/COQ6"/>
</dbReference>
<dbReference type="Pfam" id="PF01494">
    <property type="entry name" value="FAD_binding_3"/>
    <property type="match status" value="1"/>
</dbReference>
<dbReference type="Gene3D" id="3.50.50.60">
    <property type="entry name" value="FAD/NAD(P)-binding domain"/>
    <property type="match status" value="2"/>
</dbReference>
<evidence type="ECO:0000256" key="1">
    <source>
        <dbReference type="ARBA" id="ARBA00001974"/>
    </source>
</evidence>
<dbReference type="GO" id="GO:0071949">
    <property type="term" value="F:FAD binding"/>
    <property type="evidence" value="ECO:0007669"/>
    <property type="project" value="InterPro"/>
</dbReference>
<evidence type="ECO:0000256" key="8">
    <source>
        <dbReference type="ARBA" id="ARBA00065734"/>
    </source>
</evidence>
<feature type="domain" description="FAD-binding" evidence="9">
    <location>
        <begin position="2"/>
        <end position="338"/>
    </location>
</feature>
<evidence type="ECO:0000256" key="4">
    <source>
        <dbReference type="ARBA" id="ARBA00022630"/>
    </source>
</evidence>
<gene>
    <name evidence="10" type="primary">visC</name>
    <name evidence="10" type="ORF">GCM10010995_05140</name>
</gene>
<reference evidence="10" key="2">
    <citation type="submission" date="2020-09" db="EMBL/GenBank/DDBJ databases">
        <authorList>
            <person name="Sun Q."/>
            <person name="Zhou Y."/>
        </authorList>
    </citation>
    <scope>NUCLEOTIDE SEQUENCE</scope>
    <source>
        <strain evidence="10">CGMCC 1.15758</strain>
    </source>
</reference>
<keyword evidence="11" id="KW-1185">Reference proteome</keyword>
<dbReference type="OrthoDB" id="9769565at2"/>
<dbReference type="SUPFAM" id="SSF51905">
    <property type="entry name" value="FAD/NAD(P)-binding domain"/>
    <property type="match status" value="1"/>
</dbReference>
<dbReference type="EMBL" id="BMJS01000003">
    <property type="protein sequence ID" value="GGF90831.1"/>
    <property type="molecule type" value="Genomic_DNA"/>
</dbReference>
<evidence type="ECO:0000256" key="6">
    <source>
        <dbReference type="ARBA" id="ARBA00023002"/>
    </source>
</evidence>
<dbReference type="GO" id="GO:0006744">
    <property type="term" value="P:ubiquinone biosynthetic process"/>
    <property type="evidence" value="ECO:0007669"/>
    <property type="project" value="UniProtKB-UniPathway"/>
</dbReference>
<evidence type="ECO:0000256" key="3">
    <source>
        <dbReference type="ARBA" id="ARBA00005349"/>
    </source>
</evidence>
<reference evidence="10" key="1">
    <citation type="journal article" date="2014" name="Int. J. Syst. Evol. Microbiol.">
        <title>Complete genome sequence of Corynebacterium casei LMG S-19264T (=DSM 44701T), isolated from a smear-ripened cheese.</title>
        <authorList>
            <consortium name="US DOE Joint Genome Institute (JGI-PGF)"/>
            <person name="Walter F."/>
            <person name="Albersmeier A."/>
            <person name="Kalinowski J."/>
            <person name="Ruckert C."/>
        </authorList>
    </citation>
    <scope>NUCLEOTIDE SEQUENCE</scope>
    <source>
        <strain evidence="10">CGMCC 1.15758</strain>
    </source>
</reference>
<dbReference type="Proteomes" id="UP000636949">
    <property type="component" value="Unassembled WGS sequence"/>
</dbReference>
<keyword evidence="6" id="KW-0560">Oxidoreductase</keyword>
<evidence type="ECO:0000256" key="5">
    <source>
        <dbReference type="ARBA" id="ARBA00022827"/>
    </source>
</evidence>
<evidence type="ECO:0000256" key="2">
    <source>
        <dbReference type="ARBA" id="ARBA00004749"/>
    </source>
</evidence>
<keyword evidence="7" id="KW-0503">Monooxygenase</keyword>
<sequence>MKYDVIIVGGGMAGLSLSLGLVQNGFKVAVVEVAHIVKSFDNTTAPKRVSAINAASQGLLNELGVWRDIVNLRINPYVAMEVWDQNSSAQLSLKAEECSLQSLGAIVENDLIVAQLYQALKKQDVAIFEHSKIATLTSHTSHIAITLDDGKELEATLIVGADGANSFIRQQYDFDCSVKPYQQHAIVANVKTIKPHQDIAYQRFLKKGVLALLPLCDPYLCSIVFSVASDELTKFNAMDDKSFNEYLSMTAEGKLGELKLQSKRMSFELIERHVDGYYKHGVVLIADAAHTIHPLAGQGINLGFADVRALIEVLTEAKHLRRNIADISTLAKYARKRQFDNQLMIHAMQGLKQLFCNDHPLIKPLRALGVNAVNNSKILKRFFIEQAAGG</sequence>
<evidence type="ECO:0000256" key="7">
    <source>
        <dbReference type="ARBA" id="ARBA00023033"/>
    </source>
</evidence>
<dbReference type="NCBIfam" id="TIGR01988">
    <property type="entry name" value="Ubi-OHases"/>
    <property type="match status" value="1"/>
</dbReference>
<evidence type="ECO:0000313" key="10">
    <source>
        <dbReference type="EMBL" id="GGF90831.1"/>
    </source>
</evidence>
<dbReference type="PANTHER" id="PTHR43876">
    <property type="entry name" value="UBIQUINONE BIOSYNTHESIS MONOOXYGENASE COQ6, MITOCHONDRIAL"/>
    <property type="match status" value="1"/>
</dbReference>
<dbReference type="InterPro" id="IPR002938">
    <property type="entry name" value="FAD-bd"/>
</dbReference>
<dbReference type="InterPro" id="IPR051205">
    <property type="entry name" value="UbiH/COQ6_monooxygenase"/>
</dbReference>